<dbReference type="InterPro" id="IPR011008">
    <property type="entry name" value="Dimeric_a/b-barrel"/>
</dbReference>
<dbReference type="AlphaFoldDB" id="A0AAD8KWS6"/>
<dbReference type="EMBL" id="JAUHHV010000004">
    <property type="protein sequence ID" value="KAK1428571.1"/>
    <property type="molecule type" value="Genomic_DNA"/>
</dbReference>
<evidence type="ECO:0000259" key="2">
    <source>
        <dbReference type="PROSITE" id="PS51502"/>
    </source>
</evidence>
<dbReference type="InterPro" id="IPR044662">
    <property type="entry name" value="HS1/DABB1-like"/>
</dbReference>
<gene>
    <name evidence="3" type="ORF">QVD17_17409</name>
</gene>
<dbReference type="SMART" id="SM00886">
    <property type="entry name" value="Dabb"/>
    <property type="match status" value="2"/>
</dbReference>
<evidence type="ECO:0000313" key="4">
    <source>
        <dbReference type="Proteomes" id="UP001229421"/>
    </source>
</evidence>
<organism evidence="3 4">
    <name type="scientific">Tagetes erecta</name>
    <name type="common">African marigold</name>
    <dbReference type="NCBI Taxonomy" id="13708"/>
    <lineage>
        <taxon>Eukaryota</taxon>
        <taxon>Viridiplantae</taxon>
        <taxon>Streptophyta</taxon>
        <taxon>Embryophyta</taxon>
        <taxon>Tracheophyta</taxon>
        <taxon>Spermatophyta</taxon>
        <taxon>Magnoliopsida</taxon>
        <taxon>eudicotyledons</taxon>
        <taxon>Gunneridae</taxon>
        <taxon>Pentapetalae</taxon>
        <taxon>asterids</taxon>
        <taxon>campanulids</taxon>
        <taxon>Asterales</taxon>
        <taxon>Asteraceae</taxon>
        <taxon>Asteroideae</taxon>
        <taxon>Heliantheae alliance</taxon>
        <taxon>Tageteae</taxon>
        <taxon>Tagetes</taxon>
    </lineage>
</organism>
<accession>A0AAD8KWS6</accession>
<comment type="subunit">
    <text evidence="1">Homodimer.</text>
</comment>
<dbReference type="SUPFAM" id="SSF54909">
    <property type="entry name" value="Dimeric alpha+beta barrel"/>
    <property type="match status" value="2"/>
</dbReference>
<dbReference type="Gene3D" id="3.30.70.100">
    <property type="match status" value="2"/>
</dbReference>
<dbReference type="PANTHER" id="PTHR33178">
    <property type="match status" value="1"/>
</dbReference>
<dbReference type="PANTHER" id="PTHR33178:SF3">
    <property type="entry name" value="STRESS-RESPONSE A_B BARREL DOMAIN-CONTAINING PROTEIN UP3"/>
    <property type="match status" value="1"/>
</dbReference>
<name>A0AAD8KWS6_TARER</name>
<reference evidence="3" key="1">
    <citation type="journal article" date="2023" name="bioRxiv">
        <title>Improved chromosome-level genome assembly for marigold (Tagetes erecta).</title>
        <authorList>
            <person name="Jiang F."/>
            <person name="Yuan L."/>
            <person name="Wang S."/>
            <person name="Wang H."/>
            <person name="Xu D."/>
            <person name="Wang A."/>
            <person name="Fan W."/>
        </authorList>
    </citation>
    <scope>NUCLEOTIDE SEQUENCE</scope>
    <source>
        <strain evidence="3">WSJ</strain>
        <tissue evidence="3">Leaf</tissue>
    </source>
</reference>
<dbReference type="PROSITE" id="PS51502">
    <property type="entry name" value="S_R_A_B_BARREL"/>
    <property type="match status" value="1"/>
</dbReference>
<comment type="caution">
    <text evidence="3">The sequence shown here is derived from an EMBL/GenBank/DDBJ whole genome shotgun (WGS) entry which is preliminary data.</text>
</comment>
<dbReference type="Pfam" id="PF07876">
    <property type="entry name" value="Dabb"/>
    <property type="match status" value="2"/>
</dbReference>
<evidence type="ECO:0000313" key="3">
    <source>
        <dbReference type="EMBL" id="KAK1428571.1"/>
    </source>
</evidence>
<protein>
    <recommendedName>
        <fullName evidence="2">Stress-response A/B barrel domain-containing protein</fullName>
    </recommendedName>
</protein>
<sequence>MSTHQQTIERIVLLNIKPDVDKTKVTNIIDEINGLASLDLIVHLSVGKLLRSTSSSLNFSHIIHSHYKSTDDLQAFNHHPEHLRVGKNMQEIVDDSMLVDCVSGYISHDLLTPGYVMRVMLLKLKEGLDENEKDKLMVGVKSLFKTDEPTTVSENLSPETGKGYSIAMIVVFPSLEAIDSDAELENLYNSKLNELIDDKIVVDYVAP</sequence>
<dbReference type="Proteomes" id="UP001229421">
    <property type="component" value="Unassembled WGS sequence"/>
</dbReference>
<keyword evidence="4" id="KW-1185">Reference proteome</keyword>
<feature type="domain" description="Stress-response A/B barrel" evidence="2">
    <location>
        <begin position="8"/>
        <end position="101"/>
    </location>
</feature>
<proteinExistence type="predicted"/>
<evidence type="ECO:0000256" key="1">
    <source>
        <dbReference type="ARBA" id="ARBA00011738"/>
    </source>
</evidence>
<dbReference type="InterPro" id="IPR013097">
    <property type="entry name" value="Dabb"/>
</dbReference>